<name>A0AAE1B654_9GAST</name>
<accession>A0AAE1B654</accession>
<proteinExistence type="predicted"/>
<dbReference type="AlphaFoldDB" id="A0AAE1B654"/>
<organism evidence="1 2">
    <name type="scientific">Elysia crispata</name>
    <name type="common">lettuce slug</name>
    <dbReference type="NCBI Taxonomy" id="231223"/>
    <lineage>
        <taxon>Eukaryota</taxon>
        <taxon>Metazoa</taxon>
        <taxon>Spiralia</taxon>
        <taxon>Lophotrochozoa</taxon>
        <taxon>Mollusca</taxon>
        <taxon>Gastropoda</taxon>
        <taxon>Heterobranchia</taxon>
        <taxon>Euthyneura</taxon>
        <taxon>Panpulmonata</taxon>
        <taxon>Sacoglossa</taxon>
        <taxon>Placobranchoidea</taxon>
        <taxon>Plakobranchidae</taxon>
        <taxon>Elysia</taxon>
    </lineage>
</organism>
<keyword evidence="2" id="KW-1185">Reference proteome</keyword>
<evidence type="ECO:0000313" key="1">
    <source>
        <dbReference type="EMBL" id="KAK3800348.1"/>
    </source>
</evidence>
<evidence type="ECO:0000313" key="2">
    <source>
        <dbReference type="Proteomes" id="UP001283361"/>
    </source>
</evidence>
<protein>
    <submittedName>
        <fullName evidence="1">Uncharacterized protein</fullName>
    </submittedName>
</protein>
<reference evidence="1" key="1">
    <citation type="journal article" date="2023" name="G3 (Bethesda)">
        <title>A reference genome for the long-term kleptoplast-retaining sea slug Elysia crispata morphotype clarki.</title>
        <authorList>
            <person name="Eastman K.E."/>
            <person name="Pendleton A.L."/>
            <person name="Shaikh M.A."/>
            <person name="Suttiyut T."/>
            <person name="Ogas R."/>
            <person name="Tomko P."/>
            <person name="Gavelis G."/>
            <person name="Widhalm J.R."/>
            <person name="Wisecaver J.H."/>
        </authorList>
    </citation>
    <scope>NUCLEOTIDE SEQUENCE</scope>
    <source>
        <strain evidence="1">ECLA1</strain>
    </source>
</reference>
<sequence length="166" mass="18678">MSFIPRKDQCNVCLAAKMGNNAVHMKHMQDKSMAQQMKVEDKSKSDDATSVWTMDLQSVLLRPRTQTCTRTLKIWSDGCGYPKKCSAVTNAFMQLSVELDINAEQKFLVTPNWSATVCTAQLKGSSIVTSSHQGIMLIDGKRQTPAPYHVREVVYSDAKKTWQVCW</sequence>
<gene>
    <name evidence="1" type="ORF">RRG08_052734</name>
</gene>
<comment type="caution">
    <text evidence="1">The sequence shown here is derived from an EMBL/GenBank/DDBJ whole genome shotgun (WGS) entry which is preliminary data.</text>
</comment>
<dbReference type="Proteomes" id="UP001283361">
    <property type="component" value="Unassembled WGS sequence"/>
</dbReference>
<dbReference type="EMBL" id="JAWDGP010000459">
    <property type="protein sequence ID" value="KAK3800348.1"/>
    <property type="molecule type" value="Genomic_DNA"/>
</dbReference>